<dbReference type="GO" id="GO:0005975">
    <property type="term" value="P:carbohydrate metabolic process"/>
    <property type="evidence" value="ECO:0007669"/>
    <property type="project" value="InterPro"/>
</dbReference>
<evidence type="ECO:0000259" key="1">
    <source>
        <dbReference type="Pfam" id="PF14742"/>
    </source>
</evidence>
<sequence length="721" mass="81534">MLDLRIAPREIEESFEVLKEGNLFLTSLPGGDVPGQSLAGLGLYYQDTRFLSCLEHFISNTRPVLLSSSTRGSHFGQVELTNPELETAGGVRLPLQSIHLRLVRVVRGALYQRLRLVNYNQFEVSVPLKVLMGADFRDIFEIRGARRLRRGTHLPMVRSQSSFLLRYRGLDGIVRGCHAVFDPPPGDIRESGDGVLCTFDLVLPPQRKVYLTWLVRPLLDPGEEVVTEWSGRRLDIVFGNAVGEQAEEHRKWRSRSTIFASDNEVFNRMLERYTSDLRALYAAYPDGRIIEAGIPWYAAPFGRDSLITGIQTLILNPDLARDTLCFLGRYQGRGVDESREVQPGKILHELRRGEMANCGEILHTPYFGSVDATPLFVVLLGEYFAWTGDRALLTEMRENLESALAWCREYGDLDGDGYLEYHGRVEGGLNNQGWKDSWDAVADPEGNLAEPPIALVEVQGYWYHALEHAARLFKVLGDEHGAGRLRAEARRLKARFIRDFQVPGEEYLGFALDGKKRLVSTVVSNMGHCLWSGILDPGPAAQVVRRIFRPDMHSGWGIRTMSRWEKAYNPMSYHNGSVWPHDNAIIAAGLRRYGFLNQMEQLFTGLFEAAQHFPYQRLPELFCGFARRPTGEPVRYPIACDPQAWAVGAMFMFLQAALGLSCSRKGLQVTKPMLPGWLRELTVQNMRVRGGTVDLRFSRSRGVTRCELLRKEGRFTVSIEE</sequence>
<dbReference type="Gene3D" id="1.50.10.10">
    <property type="match status" value="1"/>
</dbReference>
<keyword evidence="4" id="KW-1185">Reference proteome</keyword>
<dbReference type="InterPro" id="IPR012341">
    <property type="entry name" value="6hp_glycosidase-like_sf"/>
</dbReference>
<dbReference type="InterPro" id="IPR032856">
    <property type="entry name" value="GDE_N_bis"/>
</dbReference>
<dbReference type="AlphaFoldDB" id="B1I4Z3"/>
<evidence type="ECO:0000313" key="4">
    <source>
        <dbReference type="Proteomes" id="UP000008544"/>
    </source>
</evidence>
<dbReference type="Pfam" id="PF14742">
    <property type="entry name" value="GDE_N_bis"/>
    <property type="match status" value="1"/>
</dbReference>
<dbReference type="eggNOG" id="COG3408">
    <property type="taxonomic scope" value="Bacteria"/>
</dbReference>
<dbReference type="KEGG" id="dau:Daud_1533"/>
<dbReference type="OrthoDB" id="9759959at2"/>
<dbReference type="InterPro" id="IPR008928">
    <property type="entry name" value="6-hairpin_glycosidase_sf"/>
</dbReference>
<evidence type="ECO:0000259" key="2">
    <source>
        <dbReference type="Pfam" id="PF22422"/>
    </source>
</evidence>
<evidence type="ECO:0000313" key="3">
    <source>
        <dbReference type="EMBL" id="ACA60036.1"/>
    </source>
</evidence>
<dbReference type="HOGENOM" id="CLU_019216_1_0_9"/>
<dbReference type="InterPro" id="IPR054491">
    <property type="entry name" value="MGH1-like_GH"/>
</dbReference>
<gene>
    <name evidence="3" type="ordered locus">Daud_1533</name>
</gene>
<accession>B1I4Z3</accession>
<organism evidence="3 4">
    <name type="scientific">Desulforudis audaxviator (strain MP104C)</name>
    <dbReference type="NCBI Taxonomy" id="477974"/>
    <lineage>
        <taxon>Bacteria</taxon>
        <taxon>Bacillati</taxon>
        <taxon>Bacillota</taxon>
        <taxon>Clostridia</taxon>
        <taxon>Thermoanaerobacterales</taxon>
        <taxon>Candidatus Desulforudaceae</taxon>
        <taxon>Candidatus Desulforudis</taxon>
    </lineage>
</organism>
<dbReference type="SUPFAM" id="SSF48208">
    <property type="entry name" value="Six-hairpin glycosidases"/>
    <property type="match status" value="1"/>
</dbReference>
<dbReference type="STRING" id="477974.Daud_1533"/>
<reference evidence="4" key="1">
    <citation type="submission" date="2007-10" db="EMBL/GenBank/DDBJ databases">
        <title>Complete sequence of chromosome of Desulforudis audaxviator MP104C.</title>
        <authorList>
            <person name="Copeland A."/>
            <person name="Lucas S."/>
            <person name="Lapidus A."/>
            <person name="Barry K."/>
            <person name="Glavina del Rio T."/>
            <person name="Dalin E."/>
            <person name="Tice H."/>
            <person name="Bruce D."/>
            <person name="Pitluck S."/>
            <person name="Lowry S.R."/>
            <person name="Larimer F."/>
            <person name="Land M.L."/>
            <person name="Hauser L."/>
            <person name="Kyrpides N."/>
            <person name="Ivanova N.N."/>
            <person name="Richardson P."/>
        </authorList>
    </citation>
    <scope>NUCLEOTIDE SEQUENCE [LARGE SCALE GENOMIC DNA]</scope>
    <source>
        <strain evidence="4">MP104C</strain>
    </source>
</reference>
<proteinExistence type="predicted"/>
<name>B1I4Z3_DESAP</name>
<dbReference type="Pfam" id="PF22422">
    <property type="entry name" value="MGH1-like_GH"/>
    <property type="match status" value="1"/>
</dbReference>
<feature type="domain" description="Mannosylglycerate hydrolase MGH1-like glycoside hydrolase" evidence="2">
    <location>
        <begin position="370"/>
        <end position="611"/>
    </location>
</feature>
<feature type="domain" description="Putative glycogen debranching enzyme N-terminal" evidence="1">
    <location>
        <begin position="18"/>
        <end position="213"/>
    </location>
</feature>
<reference evidence="3 4" key="2">
    <citation type="journal article" date="2008" name="Science">
        <title>Environmental genomics reveals a single-species ecosystem deep within Earth.</title>
        <authorList>
            <person name="Chivian D."/>
            <person name="Brodie E.L."/>
            <person name="Alm E.J."/>
            <person name="Culley D.E."/>
            <person name="Dehal P.S."/>
            <person name="Desantis T.Z."/>
            <person name="Gihring T.M."/>
            <person name="Lapidus A."/>
            <person name="Lin L.H."/>
            <person name="Lowry S.R."/>
            <person name="Moser D.P."/>
            <person name="Richardson P.M."/>
            <person name="Southam G."/>
            <person name="Wanger G."/>
            <person name="Pratt L.M."/>
            <person name="Andersen G.L."/>
            <person name="Hazen T.C."/>
            <person name="Brockman F.J."/>
            <person name="Arkin A.P."/>
            <person name="Onstott T.C."/>
        </authorList>
    </citation>
    <scope>NUCLEOTIDE SEQUENCE [LARGE SCALE GENOMIC DNA]</scope>
    <source>
        <strain evidence="3 4">MP104C</strain>
    </source>
</reference>
<protein>
    <submittedName>
        <fullName evidence="3">Amylo-alpha-1,6-glucosidase</fullName>
    </submittedName>
</protein>
<dbReference type="EMBL" id="CP000860">
    <property type="protein sequence ID" value="ACA60036.1"/>
    <property type="molecule type" value="Genomic_DNA"/>
</dbReference>
<dbReference type="Proteomes" id="UP000008544">
    <property type="component" value="Chromosome"/>
</dbReference>
<dbReference type="RefSeq" id="WP_012302617.1">
    <property type="nucleotide sequence ID" value="NC_010424.1"/>
</dbReference>